<dbReference type="EMBL" id="JAUMIS010000001">
    <property type="protein sequence ID" value="MDO3721393.1"/>
    <property type="molecule type" value="Genomic_DNA"/>
</dbReference>
<evidence type="ECO:0000313" key="2">
    <source>
        <dbReference type="Proteomes" id="UP001168640"/>
    </source>
</evidence>
<name>A0ABT8VZH3_9GAMM</name>
<accession>A0ABT8VZH3</accession>
<sequence>MQTTRAAHRGWSVLPFLIVSAWTLLPTLLHAEDETDVAIRDAIIRQIEAFANDDEEGAWTYASEGIKRRFESSDQFVDMVRKHYPAVHGASGIEFVKRIPHGAFEIQTVKISGPNGLHWDGYYRMVKIRGEWKIAGVRLAPSDPGI</sequence>
<proteinExistence type="predicted"/>
<dbReference type="Proteomes" id="UP001168640">
    <property type="component" value="Unassembled WGS sequence"/>
</dbReference>
<reference evidence="1" key="1">
    <citation type="submission" date="2023-07" db="EMBL/GenBank/DDBJ databases">
        <title>Marinobacter sp. chi1 genome sequencing and assembly.</title>
        <authorList>
            <person name="Park S."/>
        </authorList>
    </citation>
    <scope>NUCLEOTIDE SEQUENCE</scope>
    <source>
        <strain evidence="1">Chi1</strain>
    </source>
</reference>
<organism evidence="1 2">
    <name type="scientific">Marinobacter suaedae</name>
    <dbReference type="NCBI Taxonomy" id="3057675"/>
    <lineage>
        <taxon>Bacteria</taxon>
        <taxon>Pseudomonadati</taxon>
        <taxon>Pseudomonadota</taxon>
        <taxon>Gammaproteobacteria</taxon>
        <taxon>Pseudomonadales</taxon>
        <taxon>Marinobacteraceae</taxon>
        <taxon>Marinobacter</taxon>
    </lineage>
</organism>
<dbReference type="RefSeq" id="WP_302909311.1">
    <property type="nucleotide sequence ID" value="NZ_JAUMIS010000001.1"/>
</dbReference>
<protein>
    <submittedName>
        <fullName evidence="1">DUF4864 domain-containing protein</fullName>
    </submittedName>
</protein>
<comment type="caution">
    <text evidence="1">The sequence shown here is derived from an EMBL/GenBank/DDBJ whole genome shotgun (WGS) entry which is preliminary data.</text>
</comment>
<dbReference type="Pfam" id="PF16156">
    <property type="entry name" value="DUF4864"/>
    <property type="match status" value="1"/>
</dbReference>
<gene>
    <name evidence="1" type="ORF">QVZ43_06625</name>
</gene>
<evidence type="ECO:0000313" key="1">
    <source>
        <dbReference type="EMBL" id="MDO3721393.1"/>
    </source>
</evidence>
<keyword evidence="2" id="KW-1185">Reference proteome</keyword>
<dbReference type="InterPro" id="IPR032347">
    <property type="entry name" value="DUF4864"/>
</dbReference>